<dbReference type="EMBL" id="KN848079">
    <property type="protein sequence ID" value="KIX96130.1"/>
    <property type="molecule type" value="Genomic_DNA"/>
</dbReference>
<feature type="compositionally biased region" description="Basic residues" evidence="1">
    <location>
        <begin position="206"/>
        <end position="216"/>
    </location>
</feature>
<protein>
    <submittedName>
        <fullName evidence="2">Uncharacterized protein</fullName>
    </submittedName>
</protein>
<proteinExistence type="predicted"/>
<gene>
    <name evidence="2" type="ORF">Z520_08385</name>
</gene>
<organism evidence="2 3">
    <name type="scientific">Fonsecaea multimorphosa CBS 102226</name>
    <dbReference type="NCBI Taxonomy" id="1442371"/>
    <lineage>
        <taxon>Eukaryota</taxon>
        <taxon>Fungi</taxon>
        <taxon>Dikarya</taxon>
        <taxon>Ascomycota</taxon>
        <taxon>Pezizomycotina</taxon>
        <taxon>Eurotiomycetes</taxon>
        <taxon>Chaetothyriomycetidae</taxon>
        <taxon>Chaetothyriales</taxon>
        <taxon>Herpotrichiellaceae</taxon>
        <taxon>Fonsecaea</taxon>
    </lineage>
</organism>
<dbReference type="RefSeq" id="XP_016630253.1">
    <property type="nucleotide sequence ID" value="XM_016778882.1"/>
</dbReference>
<keyword evidence="3" id="KW-1185">Reference proteome</keyword>
<dbReference type="Proteomes" id="UP000053411">
    <property type="component" value="Unassembled WGS sequence"/>
</dbReference>
<accession>A0A0D2H2N1</accession>
<evidence type="ECO:0000256" key="1">
    <source>
        <dbReference type="SAM" id="MobiDB-lite"/>
    </source>
</evidence>
<sequence length="232" mass="25004">MSSSIAMTPAIHTVIESIAVIMLGRPPRDNQEAIEVASSQLEDFLAATPSMPNGQLVVPKATQQQQRHQQWWPPPAAARAAARAAAAAVMATAEAIAEEEAEEIKEGDDNDEDDVPAAAATSPLFLVECLHPPETSTSMTPRQIWAGRTGINGLVDHAKIPTSGQENNMASQCANSTPDGLNMRPNTRKTGGPKTRGAWPRETRRKETRRGRRGRRQGQEEGQEGGRESLEG</sequence>
<name>A0A0D2H2N1_9EURO</name>
<dbReference type="VEuPathDB" id="FungiDB:Z520_08385"/>
<evidence type="ECO:0000313" key="2">
    <source>
        <dbReference type="EMBL" id="KIX96130.1"/>
    </source>
</evidence>
<feature type="region of interest" description="Disordered" evidence="1">
    <location>
        <begin position="156"/>
        <end position="232"/>
    </location>
</feature>
<feature type="compositionally biased region" description="Polar residues" evidence="1">
    <location>
        <begin position="162"/>
        <end position="189"/>
    </location>
</feature>
<evidence type="ECO:0000313" key="3">
    <source>
        <dbReference type="Proteomes" id="UP000053411"/>
    </source>
</evidence>
<dbReference type="GeneID" id="27714131"/>
<dbReference type="AlphaFoldDB" id="A0A0D2H2N1"/>
<reference evidence="2 3" key="1">
    <citation type="submission" date="2015-01" db="EMBL/GenBank/DDBJ databases">
        <title>The Genome Sequence of Fonsecaea multimorphosa CBS 102226.</title>
        <authorList>
            <consortium name="The Broad Institute Genomics Platform"/>
            <person name="Cuomo C."/>
            <person name="de Hoog S."/>
            <person name="Gorbushina A."/>
            <person name="Stielow B."/>
            <person name="Teixiera M."/>
            <person name="Abouelleil A."/>
            <person name="Chapman S.B."/>
            <person name="Priest M."/>
            <person name="Young S.K."/>
            <person name="Wortman J."/>
            <person name="Nusbaum C."/>
            <person name="Birren B."/>
        </authorList>
    </citation>
    <scope>NUCLEOTIDE SEQUENCE [LARGE SCALE GENOMIC DNA]</scope>
    <source>
        <strain evidence="2 3">CBS 102226</strain>
    </source>
</reference>